<dbReference type="GeneID" id="106814765"/>
<keyword evidence="11" id="KW-1185">Reference proteome</keyword>
<dbReference type="InterPro" id="IPR015421">
    <property type="entry name" value="PyrdxlP-dep_Trfase_major"/>
</dbReference>
<gene>
    <name evidence="12" type="primary">LOC106814765</name>
</gene>
<evidence type="ECO:0000256" key="1">
    <source>
        <dbReference type="ARBA" id="ARBA00001933"/>
    </source>
</evidence>
<protein>
    <recommendedName>
        <fullName evidence="8">alanine transaminase</fullName>
        <ecNumber evidence="8">2.6.1.2</ecNumber>
    </recommendedName>
</protein>
<dbReference type="RefSeq" id="XP_014674595.1">
    <property type="nucleotide sequence ID" value="XM_014819109.1"/>
</dbReference>
<comment type="cofactor">
    <cofactor evidence="1">
        <name>pyridoxal 5'-phosphate</name>
        <dbReference type="ChEBI" id="CHEBI:597326"/>
    </cofactor>
</comment>
<evidence type="ECO:0000259" key="10">
    <source>
        <dbReference type="Pfam" id="PF00155"/>
    </source>
</evidence>
<evidence type="ECO:0000256" key="3">
    <source>
        <dbReference type="ARBA" id="ARBA00022576"/>
    </source>
</evidence>
<dbReference type="Gene3D" id="3.40.640.10">
    <property type="entry name" value="Type I PLP-dependent aspartate aminotransferase-like (Major domain)"/>
    <property type="match status" value="1"/>
</dbReference>
<dbReference type="Gene3D" id="1.10.287.1970">
    <property type="match status" value="1"/>
</dbReference>
<accession>A0ABM1EQX4</accession>
<dbReference type="InterPro" id="IPR045088">
    <property type="entry name" value="ALAT1/2-like"/>
</dbReference>
<dbReference type="InterPro" id="IPR015422">
    <property type="entry name" value="PyrdxlP-dep_Trfase_small"/>
</dbReference>
<proteinExistence type="inferred from homology"/>
<dbReference type="EC" id="2.6.1.2" evidence="8"/>
<evidence type="ECO:0000256" key="5">
    <source>
        <dbReference type="ARBA" id="ARBA00022898"/>
    </source>
</evidence>
<dbReference type="PANTHER" id="PTHR11751:SF29">
    <property type="entry name" value="ALANINE TRANSAMINASE"/>
    <property type="match status" value="1"/>
</dbReference>
<organism evidence="11 12">
    <name type="scientific">Priapulus caudatus</name>
    <name type="common">Priapulid worm</name>
    <dbReference type="NCBI Taxonomy" id="37621"/>
    <lineage>
        <taxon>Eukaryota</taxon>
        <taxon>Metazoa</taxon>
        <taxon>Ecdysozoa</taxon>
        <taxon>Scalidophora</taxon>
        <taxon>Priapulida</taxon>
        <taxon>Priapulimorpha</taxon>
        <taxon>Priapulimorphida</taxon>
        <taxon>Priapulidae</taxon>
        <taxon>Priapulus</taxon>
    </lineage>
</organism>
<evidence type="ECO:0000313" key="12">
    <source>
        <dbReference type="RefSeq" id="XP_014674595.1"/>
    </source>
</evidence>
<feature type="domain" description="Aminotransferase class I/classII large" evidence="10">
    <location>
        <begin position="102"/>
        <end position="484"/>
    </location>
</feature>
<dbReference type="InterPro" id="IPR015424">
    <property type="entry name" value="PyrdxlP-dep_Trfase"/>
</dbReference>
<evidence type="ECO:0000256" key="8">
    <source>
        <dbReference type="ARBA" id="ARBA00026106"/>
    </source>
</evidence>
<dbReference type="InterPro" id="IPR004839">
    <property type="entry name" value="Aminotransferase_I/II_large"/>
</dbReference>
<keyword evidence="3" id="KW-0032">Aminotransferase</keyword>
<dbReference type="Proteomes" id="UP000695022">
    <property type="component" value="Unplaced"/>
</dbReference>
<name>A0ABM1EQX4_PRICU</name>
<dbReference type="SUPFAM" id="SSF53383">
    <property type="entry name" value="PLP-dependent transferases"/>
    <property type="match status" value="1"/>
</dbReference>
<reference evidence="12" key="1">
    <citation type="submission" date="2025-08" db="UniProtKB">
        <authorList>
            <consortium name="RefSeq"/>
        </authorList>
    </citation>
    <scope>IDENTIFICATION</scope>
</reference>
<dbReference type="Gene3D" id="3.90.1150.10">
    <property type="entry name" value="Aspartate Aminotransferase, domain 1"/>
    <property type="match status" value="1"/>
</dbReference>
<evidence type="ECO:0000256" key="6">
    <source>
        <dbReference type="ARBA" id="ARBA00025708"/>
    </source>
</evidence>
<evidence type="ECO:0000313" key="11">
    <source>
        <dbReference type="Proteomes" id="UP000695022"/>
    </source>
</evidence>
<evidence type="ECO:0000256" key="7">
    <source>
        <dbReference type="ARBA" id="ARBA00025785"/>
    </source>
</evidence>
<comment type="catalytic activity">
    <reaction evidence="9">
        <text>L-alanine + 2-oxoglutarate = pyruvate + L-glutamate</text>
        <dbReference type="Rhea" id="RHEA:19453"/>
        <dbReference type="ChEBI" id="CHEBI:15361"/>
        <dbReference type="ChEBI" id="CHEBI:16810"/>
        <dbReference type="ChEBI" id="CHEBI:29985"/>
        <dbReference type="ChEBI" id="CHEBI:57972"/>
        <dbReference type="EC" id="2.6.1.2"/>
    </reaction>
</comment>
<evidence type="ECO:0000256" key="9">
    <source>
        <dbReference type="ARBA" id="ARBA00047412"/>
    </source>
</evidence>
<comment type="pathway">
    <text evidence="6">Amino-acid degradation; L-alanine degradation via transaminase pathway; pyruvate from L-alanine: step 1/1.</text>
</comment>
<dbReference type="PANTHER" id="PTHR11751">
    <property type="entry name" value="ALANINE AMINOTRANSFERASE"/>
    <property type="match status" value="1"/>
</dbReference>
<dbReference type="Pfam" id="PF00155">
    <property type="entry name" value="Aminotran_1_2"/>
    <property type="match status" value="1"/>
</dbReference>
<evidence type="ECO:0000256" key="2">
    <source>
        <dbReference type="ARBA" id="ARBA00011738"/>
    </source>
</evidence>
<sequence>MAGGAGDTKKVLDMDTGSQKVLNMDTLNPCIINMEYSVRGPLVIRAREMQKELKEGKKFPFPYVIRCNIGDCHAMEQSYINFIRQVVASCTYPPLMDSAGFPPDVVAKAKRILEGCGGGSIGAYSDSSGIEIIRKDAAAYIKRRDGGIPANPDTIMLSSGASDGIKSILKLLKQGDGERKTGVMIPIPQYPLYSATLAEYNTMQIGYYLDEETNWSMHVSELKRAITEARAVCNPRAICVLNPGNPTGSVLTRQNIEDIVKFAHDEKLVILADEVYQDNIYAPDREFHSFKKVISEMGGEYAKQELASFHSVSKGYMGECGYRGGYCEYVNFHPEVVAMLRKSLTAKLCPSVSGQVAMDCVVGHPQPGDASYESWLKEKNAVLGTLKEKAKMTVEKLNSLPGIKCNIVQGAMYAFPRLFLPEKAIAKAKAEGKAADFMYAWELLEQKGLCVVPGSGFGQKEGTYHFRMTILPPPAKLEEFLRRLKDFHLEFMERYK</sequence>
<comment type="similarity">
    <text evidence="7">Belongs to the class-I pyridoxal-phosphate-dependent aminotransferase family. Alanine aminotransferase subfamily.</text>
</comment>
<keyword evidence="4" id="KW-0808">Transferase</keyword>
<evidence type="ECO:0000256" key="4">
    <source>
        <dbReference type="ARBA" id="ARBA00022679"/>
    </source>
</evidence>
<keyword evidence="5" id="KW-0663">Pyridoxal phosphate</keyword>
<comment type="subunit">
    <text evidence="2">Homodimer.</text>
</comment>
<dbReference type="CDD" id="cd00609">
    <property type="entry name" value="AAT_like"/>
    <property type="match status" value="1"/>
</dbReference>